<keyword evidence="2" id="KW-1185">Reference proteome</keyword>
<gene>
    <name evidence="1" type="ORF">C0V70_01955</name>
</gene>
<reference evidence="1 2" key="1">
    <citation type="submission" date="2018-01" db="EMBL/GenBank/DDBJ databases">
        <title>Complete genome sequence of Bacteriovorax stolpii DSM12778.</title>
        <authorList>
            <person name="Tang B."/>
            <person name="Chang J."/>
        </authorList>
    </citation>
    <scope>NUCLEOTIDE SEQUENCE [LARGE SCALE GENOMIC DNA]</scope>
    <source>
        <strain evidence="1 2">DSM 12778</strain>
    </source>
</reference>
<dbReference type="EMBL" id="CP025704">
    <property type="protein sequence ID" value="AUN96888.1"/>
    <property type="molecule type" value="Genomic_DNA"/>
</dbReference>
<dbReference type="AlphaFoldDB" id="A0A2K9NN11"/>
<organism evidence="1 2">
    <name type="scientific">Bacteriovorax stolpii</name>
    <name type="common">Bdellovibrio stolpii</name>
    <dbReference type="NCBI Taxonomy" id="960"/>
    <lineage>
        <taxon>Bacteria</taxon>
        <taxon>Pseudomonadati</taxon>
        <taxon>Bdellovibrionota</taxon>
        <taxon>Bacteriovoracia</taxon>
        <taxon>Bacteriovoracales</taxon>
        <taxon>Bacteriovoracaceae</taxon>
        <taxon>Bacteriovorax</taxon>
    </lineage>
</organism>
<sequence>MPLSIAKEMITQDFISAPLSLHQKKQIEEWVTGKKIDTIVSGTINLHPNIKLPPGGELHLRLVNISSIYRPFIFKRLYNVQFPYKYQITTSDFVGGIGPQALFEPYYLEAFYYRYRADKTPRYDDSEGVVGGEAWGNPGRPYPLSFGQNRDFQLNFWWTPELFGSRFSPSIKSSPSLTSGWLYLSNVLKEKLDNVQQIEGSIYVCDKKLQLVKSTSFKIADLNKPIEWHIDLPNTVTGFISVTATAKTPDGKTVYLRGGRASPKVVINLPAVSLKIVLTTISNKAAPACTPRDS</sequence>
<protein>
    <submittedName>
        <fullName evidence="1">Uncharacterized protein</fullName>
    </submittedName>
</protein>
<name>A0A2K9NN11_BACTC</name>
<proteinExistence type="predicted"/>
<accession>A0A2K9NN11</accession>
<dbReference type="KEGG" id="bsto:C0V70_01955"/>
<evidence type="ECO:0000313" key="1">
    <source>
        <dbReference type="EMBL" id="AUN96888.1"/>
    </source>
</evidence>
<dbReference type="Proteomes" id="UP000235584">
    <property type="component" value="Chromosome"/>
</dbReference>
<evidence type="ECO:0000313" key="2">
    <source>
        <dbReference type="Proteomes" id="UP000235584"/>
    </source>
</evidence>